<dbReference type="OrthoDB" id="540004at2759"/>
<dbReference type="Proteomes" id="UP000272025">
    <property type="component" value="Unassembled WGS sequence"/>
</dbReference>
<dbReference type="STRING" id="1314773.A0A3N2PZL8"/>
<dbReference type="PANTHER" id="PTHR46228">
    <property type="entry name" value="KELCH DOMAIN-CONTAINING PROTEIN"/>
    <property type="match status" value="1"/>
</dbReference>
<feature type="region of interest" description="Disordered" evidence="3">
    <location>
        <begin position="446"/>
        <end position="475"/>
    </location>
</feature>
<evidence type="ECO:0000313" key="6">
    <source>
        <dbReference type="EMBL" id="ROT39943.1"/>
    </source>
</evidence>
<protein>
    <recommendedName>
        <fullName evidence="8">Kelch repeat protein</fullName>
    </recommendedName>
</protein>
<keyword evidence="5" id="KW-0732">Signal</keyword>
<feature type="compositionally biased region" description="Basic and acidic residues" evidence="3">
    <location>
        <begin position="610"/>
        <end position="639"/>
    </location>
</feature>
<feature type="signal peptide" evidence="5">
    <location>
        <begin position="1"/>
        <end position="25"/>
    </location>
</feature>
<feature type="region of interest" description="Disordered" evidence="3">
    <location>
        <begin position="514"/>
        <end position="639"/>
    </location>
</feature>
<evidence type="ECO:0000256" key="2">
    <source>
        <dbReference type="ARBA" id="ARBA00022737"/>
    </source>
</evidence>
<evidence type="ECO:0000313" key="7">
    <source>
        <dbReference type="Proteomes" id="UP000272025"/>
    </source>
</evidence>
<keyword evidence="7" id="KW-1185">Reference proteome</keyword>
<dbReference type="SUPFAM" id="SSF117281">
    <property type="entry name" value="Kelch motif"/>
    <property type="match status" value="1"/>
</dbReference>
<reference evidence="6 7" key="1">
    <citation type="journal article" date="2018" name="Mol. Ecol.">
        <title>The obligate alkalophilic soda-lake fungus Sodiomyces alkalinus has shifted to a protein diet.</title>
        <authorList>
            <person name="Grum-Grzhimaylo A.A."/>
            <person name="Falkoski D.L."/>
            <person name="van den Heuvel J."/>
            <person name="Valero-Jimenez C.A."/>
            <person name="Min B."/>
            <person name="Choi I.G."/>
            <person name="Lipzen A."/>
            <person name="Daum C.G."/>
            <person name="Aanen D.K."/>
            <person name="Tsang A."/>
            <person name="Henrissat B."/>
            <person name="Bilanenko E.N."/>
            <person name="de Vries R.P."/>
            <person name="van Kan J.A.L."/>
            <person name="Grigoriev I.V."/>
            <person name="Debets A.J.M."/>
        </authorList>
    </citation>
    <scope>NUCLEOTIDE SEQUENCE [LARGE SCALE GENOMIC DNA]</scope>
    <source>
        <strain evidence="6 7">F11</strain>
    </source>
</reference>
<evidence type="ECO:0000256" key="1">
    <source>
        <dbReference type="ARBA" id="ARBA00022441"/>
    </source>
</evidence>
<feature type="chain" id="PRO_5018275723" description="Kelch repeat protein" evidence="5">
    <location>
        <begin position="26"/>
        <end position="639"/>
    </location>
</feature>
<keyword evidence="1" id="KW-0880">Kelch repeat</keyword>
<feature type="compositionally biased region" description="Acidic residues" evidence="3">
    <location>
        <begin position="448"/>
        <end position="466"/>
    </location>
</feature>
<keyword evidence="4" id="KW-0812">Transmembrane</keyword>
<organism evidence="6 7">
    <name type="scientific">Sodiomyces alkalinus (strain CBS 110278 / VKM F-3762 / F11)</name>
    <name type="common">Alkaliphilic filamentous fungus</name>
    <dbReference type="NCBI Taxonomy" id="1314773"/>
    <lineage>
        <taxon>Eukaryota</taxon>
        <taxon>Fungi</taxon>
        <taxon>Dikarya</taxon>
        <taxon>Ascomycota</taxon>
        <taxon>Pezizomycotina</taxon>
        <taxon>Sordariomycetes</taxon>
        <taxon>Hypocreomycetidae</taxon>
        <taxon>Glomerellales</taxon>
        <taxon>Plectosphaerellaceae</taxon>
        <taxon>Sodiomyces</taxon>
    </lineage>
</organism>
<evidence type="ECO:0000256" key="5">
    <source>
        <dbReference type="SAM" id="SignalP"/>
    </source>
</evidence>
<dbReference type="RefSeq" id="XP_028467749.1">
    <property type="nucleotide sequence ID" value="XM_028613455.1"/>
</dbReference>
<feature type="transmembrane region" description="Helical" evidence="4">
    <location>
        <begin position="481"/>
        <end position="505"/>
    </location>
</feature>
<dbReference type="PANTHER" id="PTHR46228:SF2">
    <property type="entry name" value="KELCH REPEAT PROTEIN (AFU_ORTHOLOGUE AFUA_4G14350)"/>
    <property type="match status" value="1"/>
</dbReference>
<evidence type="ECO:0000256" key="4">
    <source>
        <dbReference type="SAM" id="Phobius"/>
    </source>
</evidence>
<keyword evidence="2" id="KW-0677">Repeat</keyword>
<dbReference type="EMBL" id="ML119053">
    <property type="protein sequence ID" value="ROT39943.1"/>
    <property type="molecule type" value="Genomic_DNA"/>
</dbReference>
<evidence type="ECO:0008006" key="8">
    <source>
        <dbReference type="Google" id="ProtNLM"/>
    </source>
</evidence>
<dbReference type="AlphaFoldDB" id="A0A3N2PZL8"/>
<proteinExistence type="predicted"/>
<evidence type="ECO:0000256" key="3">
    <source>
        <dbReference type="SAM" id="MobiDB-lite"/>
    </source>
</evidence>
<dbReference type="InterPro" id="IPR015915">
    <property type="entry name" value="Kelch-typ_b-propeller"/>
</dbReference>
<gene>
    <name evidence="6" type="ORF">SODALDRAFT_350033</name>
</gene>
<name>A0A3N2PZL8_SODAK</name>
<feature type="compositionally biased region" description="Polar residues" evidence="3">
    <location>
        <begin position="572"/>
        <end position="596"/>
    </location>
</feature>
<dbReference type="GeneID" id="39581933"/>
<sequence length="639" mass="70002">MKSSLLPSLFAWLALWASRAAPSSAGEPGQKSKRQERLEIRNLSRLSGVSAVVAGDYMYVDGGALILVDDGGKYEKQAASEMLAIPITNSWTNRTVQYWTVDKEAPRNNFQYFFANSTGKGLYAWGGEATTGQVNDTSRHLWKFEPDNFGGGEWHVSEPADSEEFREVNRNVGGGSVSCGNNAFILGGYANNRTDFHVESETKIPTPGLVTYNMDSRRWTNESAAAFNSLGTYYRGSALCLPEHSDDGLVMFLSGEMGGVDLYREPPEHFLSFDNITLYDPSTKQWFWQETRGSSPSRRSRFCAVSAKSPEGTTEIFVYGGVNSRLSTAYDELYVLTIPGFQWFRADYAAFNPRADHACVLAGNRQMIVVGGMNEGISEEASKFEDQDPWVNGLGVFDVTDLQWKDHYDAGAERYQSPAVVRDWYSDGHQNSVEWSSPEVRAMFLGDNADDMGNDDSDTGDDDNEDISGGNSNAPGPNSALVGGITGGVVAGVILVSVAVVLVFLRRRRRMQRRQAGFSSSGLLSPAEGGQSARGMSSTPFGPQPAPAYHEIPRPAHQRNSIAPTPVDMYGPTTTLTGHPRWDSSSTHSDGTTESATHPFAPPFAPPTELHSESRMELEAHHVHELEAPIPKDSREALR</sequence>
<accession>A0A3N2PZL8</accession>
<dbReference type="Gene3D" id="2.120.10.80">
    <property type="entry name" value="Kelch-type beta propeller"/>
    <property type="match status" value="1"/>
</dbReference>
<keyword evidence="4" id="KW-1133">Transmembrane helix</keyword>
<keyword evidence="4" id="KW-0472">Membrane</keyword>